<proteinExistence type="predicted"/>
<keyword evidence="1" id="KW-0472">Membrane</keyword>
<keyword evidence="1" id="KW-1133">Transmembrane helix</keyword>
<dbReference type="Pfam" id="PF10801">
    <property type="entry name" value="DUF2537"/>
    <property type="match status" value="1"/>
</dbReference>
<dbReference type="RefSeq" id="WP_068528123.1">
    <property type="nucleotide sequence ID" value="NZ_AP025457.1"/>
</dbReference>
<evidence type="ECO:0008006" key="4">
    <source>
        <dbReference type="Google" id="ProtNLM"/>
    </source>
</evidence>
<evidence type="ECO:0000313" key="3">
    <source>
        <dbReference type="Proteomes" id="UP000183053"/>
    </source>
</evidence>
<organism evidence="2 3">
    <name type="scientific">Tsukamurella pulmonis</name>
    <dbReference type="NCBI Taxonomy" id="47312"/>
    <lineage>
        <taxon>Bacteria</taxon>
        <taxon>Bacillati</taxon>
        <taxon>Actinomycetota</taxon>
        <taxon>Actinomycetes</taxon>
        <taxon>Mycobacteriales</taxon>
        <taxon>Tsukamurellaceae</taxon>
        <taxon>Tsukamurella</taxon>
    </lineage>
</organism>
<protein>
    <recommendedName>
        <fullName evidence="4">DUF2537 domain-containing protein</fullName>
    </recommendedName>
</protein>
<evidence type="ECO:0000313" key="2">
    <source>
        <dbReference type="EMBL" id="SDR22512.1"/>
    </source>
</evidence>
<keyword evidence="3" id="KW-1185">Reference proteome</keyword>
<accession>A0A1H1HAJ8</accession>
<dbReference type="InterPro" id="IPR024244">
    <property type="entry name" value="DUF2537"/>
</dbReference>
<name>A0A1H1HAJ8_9ACTN</name>
<feature type="transmembrane region" description="Helical" evidence="1">
    <location>
        <begin position="67"/>
        <end position="88"/>
    </location>
</feature>
<feature type="transmembrane region" description="Helical" evidence="1">
    <location>
        <begin position="40"/>
        <end position="60"/>
    </location>
</feature>
<gene>
    <name evidence="2" type="ORF">SAMN04489765_3981</name>
</gene>
<dbReference type="STRING" id="47312.SAMN04489765_3981"/>
<dbReference type="Proteomes" id="UP000183053">
    <property type="component" value="Unassembled WGS sequence"/>
</dbReference>
<feature type="transmembrane region" description="Helical" evidence="1">
    <location>
        <begin position="12"/>
        <end position="34"/>
    </location>
</feature>
<reference evidence="3" key="1">
    <citation type="submission" date="2016-10" db="EMBL/GenBank/DDBJ databases">
        <authorList>
            <person name="Varghese N."/>
            <person name="Submissions S."/>
        </authorList>
    </citation>
    <scope>NUCLEOTIDE SEQUENCE [LARGE SCALE GENOMIC DNA]</scope>
    <source>
        <strain evidence="3">DSM 44142</strain>
    </source>
</reference>
<dbReference type="EMBL" id="FNLF01000002">
    <property type="protein sequence ID" value="SDR22512.1"/>
    <property type="molecule type" value="Genomic_DNA"/>
</dbReference>
<sequence length="93" mass="9414">MSAPRYTPAITGTAVAVLVALIAGAVLAGLFVAVMSVNRWLGLFLLALGTAGAVPVLTAYRRRPVTRWFCAGFAGAVGIAWLAAVAALSSGLV</sequence>
<dbReference type="AlphaFoldDB" id="A0A1H1HAJ8"/>
<keyword evidence="1" id="KW-0812">Transmembrane</keyword>
<evidence type="ECO:0000256" key="1">
    <source>
        <dbReference type="SAM" id="Phobius"/>
    </source>
</evidence>